<evidence type="ECO:0000256" key="3">
    <source>
        <dbReference type="ARBA" id="ARBA00004625"/>
    </source>
</evidence>
<evidence type="ECO:0000256" key="11">
    <source>
        <dbReference type="ARBA" id="ARBA00022921"/>
    </source>
</evidence>
<evidence type="ECO:0000256" key="9">
    <source>
        <dbReference type="ARBA" id="ARBA00022844"/>
    </source>
</evidence>
<dbReference type="GeneID" id="26382454"/>
<comment type="subcellular location">
    <subcellularLocation>
        <location evidence="3">Host endoplasmic reticulum membrane</location>
    </subcellularLocation>
    <subcellularLocation>
        <location evidence="1">Host nucleus</location>
    </subcellularLocation>
    <subcellularLocation>
        <location evidence="2">Virion</location>
    </subcellularLocation>
</comment>
<dbReference type="Pfam" id="PF00761">
    <property type="entry name" value="Polyoma_coat2"/>
    <property type="match status" value="1"/>
</dbReference>
<dbReference type="GO" id="GO:0019028">
    <property type="term" value="C:viral capsid"/>
    <property type="evidence" value="ECO:0007669"/>
    <property type="project" value="UniProtKB-UniRule"/>
</dbReference>
<evidence type="ECO:0000256" key="16">
    <source>
        <dbReference type="ARBA" id="ARBA00023296"/>
    </source>
</evidence>
<dbReference type="GO" id="GO:0005198">
    <property type="term" value="F:structural molecule activity"/>
    <property type="evidence" value="ECO:0007669"/>
    <property type="project" value="UniProtKB-UniRule"/>
</dbReference>
<keyword evidence="5" id="KW-1163">Viral penetration into host nucleus</keyword>
<feature type="region of interest" description="Disordered" evidence="19">
    <location>
        <begin position="315"/>
        <end position="354"/>
    </location>
</feature>
<keyword evidence="15" id="KW-0449">Lipoprotein</keyword>
<protein>
    <recommendedName>
        <fullName evidence="18">Minor capsid protein</fullName>
    </recommendedName>
</protein>
<evidence type="ECO:0000256" key="5">
    <source>
        <dbReference type="ARBA" id="ARBA00022524"/>
    </source>
</evidence>
<gene>
    <name evidence="20" type="primary">VP2</name>
</gene>
<keyword evidence="8" id="KW-0519">Myristate</keyword>
<keyword evidence="22" id="KW-1185">Reference proteome</keyword>
<evidence type="ECO:0000313" key="20">
    <source>
        <dbReference type="EMBL" id="ALP82457.1"/>
    </source>
</evidence>
<dbReference type="EMBL" id="KU865500">
    <property type="protein sequence ID" value="AMQ22770.1"/>
    <property type="molecule type" value="Genomic_DNA"/>
</dbReference>
<dbReference type="Proteomes" id="UP000134413">
    <property type="component" value="Segment"/>
</dbReference>
<dbReference type="GO" id="GO:0075732">
    <property type="term" value="P:viral penetration into host nucleus"/>
    <property type="evidence" value="ECO:0007669"/>
    <property type="project" value="UniProtKB-KW"/>
</dbReference>
<feature type="compositionally biased region" description="Low complexity" evidence="19">
    <location>
        <begin position="329"/>
        <end position="343"/>
    </location>
</feature>
<evidence type="ECO:0000256" key="2">
    <source>
        <dbReference type="ARBA" id="ARBA00004328"/>
    </source>
</evidence>
<evidence type="ECO:0000256" key="14">
    <source>
        <dbReference type="ARBA" id="ARBA00023184"/>
    </source>
</evidence>
<evidence type="ECO:0000256" key="4">
    <source>
        <dbReference type="ARBA" id="ARBA00006444"/>
    </source>
</evidence>
<comment type="subunit">
    <text evidence="17">Forms homooligomers, and heterooligomers with VP3 in the endoplasmic reticulum membrane. Interacts (via D1 domain) with VP1.</text>
</comment>
<evidence type="ECO:0000256" key="12">
    <source>
        <dbReference type="ARBA" id="ARBA00023125"/>
    </source>
</evidence>
<keyword evidence="14" id="KW-1038">Host endoplasmic reticulum</keyword>
<keyword evidence="10" id="KW-1043">Host membrane</keyword>
<dbReference type="OrthoDB" id="6378at10239"/>
<keyword evidence="7" id="KW-1048">Host nucleus</keyword>
<dbReference type="RefSeq" id="YP_009186687.1">
    <property type="nucleotide sequence ID" value="NC_028635.1"/>
</dbReference>
<evidence type="ECO:0000256" key="15">
    <source>
        <dbReference type="ARBA" id="ARBA00023288"/>
    </source>
</evidence>
<dbReference type="PIRSF" id="PIRSF003377">
    <property type="entry name" value="Polyoma_coat2"/>
    <property type="match status" value="1"/>
</dbReference>
<feature type="compositionally biased region" description="Basic residues" evidence="19">
    <location>
        <begin position="344"/>
        <end position="354"/>
    </location>
</feature>
<dbReference type="GO" id="GO:0043657">
    <property type="term" value="C:host cell"/>
    <property type="evidence" value="ECO:0007669"/>
    <property type="project" value="GOC"/>
</dbReference>
<dbReference type="GO" id="GO:0003677">
    <property type="term" value="F:DNA binding"/>
    <property type="evidence" value="ECO:0007669"/>
    <property type="project" value="UniProtKB-KW"/>
</dbReference>
<evidence type="ECO:0000256" key="13">
    <source>
        <dbReference type="ARBA" id="ARBA00023136"/>
    </source>
</evidence>
<sequence>MGAALALLGDLVATVSEAAAATGFSVAEIAAGEAAAAIEVQIASLATVEGITSTSEAIAAIGLSPQTYAVITGAPGAVAGLAALIQTVTGVSSVAQVGYRFFSDWDHKVSTVGLYQQPGMALQLFNPEEYYDILFPGVNAFVNNIQYLDPRHWGPSLFSVISQAFWHVVRDDIPAITTQEIQRRTERFFRDSLARFLEETTWTIVNAPVNIYNSIQDYYSNLSPIRPSMVRQVAEREGTQISFGHSYTHSIDDANSIQEVTERLDLNYRETKVHSGEFIEKTIAPGGANQRTAPQWMLPLLLGLYGTITPALEAYEDGPNKKKRRVSRGSSQKAKGSSQSSKATYKRRSRSFRS</sequence>
<dbReference type="Proteomes" id="UP000149748">
    <property type="component" value="Genome"/>
</dbReference>
<dbReference type="InterPro" id="IPR001070">
    <property type="entry name" value="Polyoma_coat_VP2"/>
</dbReference>
<proteinExistence type="inferred from homology"/>
<dbReference type="GO" id="GO:0046718">
    <property type="term" value="P:symbiont entry into host cell"/>
    <property type="evidence" value="ECO:0007669"/>
    <property type="project" value="UniProtKB-KW"/>
</dbReference>
<evidence type="ECO:0000256" key="17">
    <source>
        <dbReference type="ARBA" id="ARBA00034499"/>
    </source>
</evidence>
<evidence type="ECO:0000256" key="7">
    <source>
        <dbReference type="ARBA" id="ARBA00022562"/>
    </source>
</evidence>
<evidence type="ECO:0000256" key="10">
    <source>
        <dbReference type="ARBA" id="ARBA00022870"/>
    </source>
</evidence>
<keyword evidence="12" id="KW-0238">DNA-binding</keyword>
<reference evidence="20 22" key="1">
    <citation type="journal article" date="2016" name="Genome Announc.">
        <title>Complete Genome Sequence of a Novel Chimpanzee Polyomavirus from a Western Common Chimpanzee.</title>
        <authorList>
            <person name="van Persie J."/>
            <person name="Buitendijk H."/>
            <person name="Fagrouch Z."/>
            <person name="Bogers W."/>
            <person name="Haaksma T."/>
            <person name="Kondova I."/>
            <person name="Verschoor E.J."/>
        </authorList>
    </citation>
    <scope>NUCLEOTIDE SEQUENCE [LARGE SCALE GENOMIC DNA]</scope>
    <source>
        <strain evidence="20">Ch-Regina</strain>
    </source>
</reference>
<dbReference type="KEGG" id="vg:26382454"/>
<keyword evidence="11" id="KW-0426">Late protein</keyword>
<reference evidence="21" key="2">
    <citation type="submission" date="2016-03" db="EMBL/GenBank/DDBJ databases">
        <title>Identification of Pan troglodytes verus polyomavirus 8 in a wild-living Western chimpanzee.</title>
        <authorList>
            <person name="Ben-Salem N."/>
            <person name="Leendertz F.H."/>
            <person name="Ehlers B."/>
        </authorList>
    </citation>
    <scope>NUCLEOTIDE SEQUENCE [LARGE SCALE GENOMIC DNA]</scope>
    <source>
        <strain evidence="21">PtrovPyV8 #4699</strain>
    </source>
</reference>
<evidence type="ECO:0000313" key="22">
    <source>
        <dbReference type="Proteomes" id="UP000134413"/>
    </source>
</evidence>
<evidence type="ECO:0000256" key="18">
    <source>
        <dbReference type="PIRNR" id="PIRNR003377"/>
    </source>
</evidence>
<evidence type="ECO:0000256" key="1">
    <source>
        <dbReference type="ARBA" id="ARBA00004147"/>
    </source>
</evidence>
<organism evidence="20 22">
    <name type="scientific">Pan troglodytes verus polyomavirus 8</name>
    <dbReference type="NCBI Taxonomy" id="1762023"/>
    <lineage>
        <taxon>Viruses</taxon>
        <taxon>Monodnaviria</taxon>
        <taxon>Shotokuvirae</taxon>
        <taxon>Cossaviricota</taxon>
        <taxon>Papovaviricetes</taxon>
        <taxon>Sepolyvirales</taxon>
        <taxon>Polyomaviridae</taxon>
        <taxon>Betapolyomavirus</taxon>
        <taxon>Betapolyomavirus octipanos</taxon>
    </lineage>
</organism>
<keyword evidence="9 18" id="KW-0946">Virion</keyword>
<keyword evidence="6 18" id="KW-0167">Capsid protein</keyword>
<dbReference type="GO" id="GO:0044167">
    <property type="term" value="C:host cell endoplasmic reticulum membrane"/>
    <property type="evidence" value="ECO:0007669"/>
    <property type="project" value="UniProtKB-SubCell"/>
</dbReference>
<comment type="similarity">
    <text evidence="4 18">Belongs to the polyomaviruses capsid protein VP2 family.</text>
</comment>
<evidence type="ECO:0000256" key="8">
    <source>
        <dbReference type="ARBA" id="ARBA00022707"/>
    </source>
</evidence>
<evidence type="ECO:0000256" key="6">
    <source>
        <dbReference type="ARBA" id="ARBA00022561"/>
    </source>
</evidence>
<accession>A0A0S2VF18</accession>
<evidence type="ECO:0000256" key="19">
    <source>
        <dbReference type="SAM" id="MobiDB-lite"/>
    </source>
</evidence>
<keyword evidence="13" id="KW-0472">Membrane</keyword>
<keyword evidence="16" id="KW-1160">Virus entry into host cell</keyword>
<evidence type="ECO:0000313" key="21">
    <source>
        <dbReference type="EMBL" id="AMQ22770.1"/>
    </source>
</evidence>
<dbReference type="EMBL" id="KT884050">
    <property type="protein sequence ID" value="ALP82457.1"/>
    <property type="molecule type" value="Genomic_DNA"/>
</dbReference>
<dbReference type="GO" id="GO:0042025">
    <property type="term" value="C:host cell nucleus"/>
    <property type="evidence" value="ECO:0007669"/>
    <property type="project" value="UniProtKB-SubCell"/>
</dbReference>
<name>A0A0S2VF18_9POLY</name>